<feature type="transmembrane region" description="Helical" evidence="6">
    <location>
        <begin position="728"/>
        <end position="747"/>
    </location>
</feature>
<comment type="caution">
    <text evidence="9">The sequence shown here is derived from an EMBL/GenBank/DDBJ whole genome shotgun (WGS) entry which is preliminary data.</text>
</comment>
<dbReference type="Proteomes" id="UP000051861">
    <property type="component" value="Unassembled WGS sequence"/>
</dbReference>
<dbReference type="InterPro" id="IPR025857">
    <property type="entry name" value="MacB_PCD"/>
</dbReference>
<dbReference type="GO" id="GO:0005886">
    <property type="term" value="C:plasma membrane"/>
    <property type="evidence" value="ECO:0007669"/>
    <property type="project" value="UniProtKB-SubCell"/>
</dbReference>
<feature type="transmembrane region" description="Helical" evidence="6">
    <location>
        <begin position="423"/>
        <end position="444"/>
    </location>
</feature>
<evidence type="ECO:0000256" key="6">
    <source>
        <dbReference type="SAM" id="Phobius"/>
    </source>
</evidence>
<feature type="domain" description="MacB-like periplasmic core" evidence="8">
    <location>
        <begin position="20"/>
        <end position="236"/>
    </location>
</feature>
<dbReference type="Pfam" id="PF12704">
    <property type="entry name" value="MacB_PCD"/>
    <property type="match status" value="1"/>
</dbReference>
<keyword evidence="2" id="KW-1003">Cell membrane</keyword>
<dbReference type="EMBL" id="LIZX01000087">
    <property type="protein sequence ID" value="KPJ66207.1"/>
    <property type="molecule type" value="Genomic_DNA"/>
</dbReference>
<evidence type="ECO:0000313" key="9">
    <source>
        <dbReference type="EMBL" id="KPJ66207.1"/>
    </source>
</evidence>
<feature type="transmembrane region" description="Helical" evidence="6">
    <location>
        <begin position="21"/>
        <end position="42"/>
    </location>
</feature>
<dbReference type="AlphaFoldDB" id="A0A0S7XVA7"/>
<dbReference type="PANTHER" id="PTHR30572">
    <property type="entry name" value="MEMBRANE COMPONENT OF TRANSPORTER-RELATED"/>
    <property type="match status" value="1"/>
</dbReference>
<dbReference type="PROSITE" id="PS51257">
    <property type="entry name" value="PROKAR_LIPOPROTEIN"/>
    <property type="match status" value="1"/>
</dbReference>
<dbReference type="InterPro" id="IPR003838">
    <property type="entry name" value="ABC3_permease_C"/>
</dbReference>
<proteinExistence type="predicted"/>
<evidence type="ECO:0000313" key="10">
    <source>
        <dbReference type="Proteomes" id="UP000051861"/>
    </source>
</evidence>
<dbReference type="InterPro" id="IPR050250">
    <property type="entry name" value="Macrolide_Exporter_MacB"/>
</dbReference>
<sequence>MIKNYLKIALRNFQRHKGYSFINIAGFAIGMACCLLILIYVLHELSYDSYHKDVERIYRIHVDIRTQTANRVFALVSPTVAPAIKTDYPQVEHAARILRSSARLVKREEKSFYEGRFMYVDQELLDIFTIPFIQGNPQEALTRPNTLVISQRMAHKYFGSSNPLGKTLKINAREFEITGVVANSPENTHMKYNLIASLETLADWNEMTNWYSTMFFTYIKLKPEVNVEKFSQEISRIADKYVGETLKSWGSLHHYSLQPISSIHLHSHCSYEAEPPGNPTYIYIFSFVGLFILLIACLNFMNLSTARAANRAKEVGLRKVVGAQKLQLIGQFLGESLLVAFLSLGLAMVTARFAIPLLNNLTGVSLSFDELLKPGVLSSLIGGAILVGLAAGLYPAFVLSAFRPALTLKRSMGTGVRSVAMRTVLVVFQFAISVVLIIGTVTMYRQFNFMKNQYLGFEKEQKLVLPLRGGINIQKNFESVKDVFSKHPSITGTTVSSSVPGRGVSNFGIRLVGEDDPKNQSMYHMYFDDDFIPNYGIEIVAGRAFQKGMSTDFMGAFLINEAAVKAFGWSSPEEALGKRLQTGHGRRINPVIGVTKDFHYRGLQSKVEPLVMEFLPWTFRFITLSIDITNLKETLAFVEPQWKAVFPNHPFEHFFLDTDFDRQYDADEQVGRVFGIFTFLGLFIACLGLLGLASFTAESRTKEIGIRKVLGSSVTGIVLMLSKQFTKWVLVANLIAWPIAYYFMDKWLQNFAYRIRPDILTFALSGILVLAIALLTVSFQSTKAATANPVDSLRYE</sequence>
<dbReference type="PATRIC" id="fig|1703775.3.peg.3445"/>
<dbReference type="Pfam" id="PF02687">
    <property type="entry name" value="FtsX"/>
    <property type="match status" value="2"/>
</dbReference>
<dbReference type="GO" id="GO:0022857">
    <property type="term" value="F:transmembrane transporter activity"/>
    <property type="evidence" value="ECO:0007669"/>
    <property type="project" value="TreeGrafter"/>
</dbReference>
<feature type="transmembrane region" description="Helical" evidence="6">
    <location>
        <begin position="673"/>
        <end position="693"/>
    </location>
</feature>
<keyword evidence="4 6" id="KW-1133">Transmembrane helix</keyword>
<reference evidence="9 10" key="1">
    <citation type="journal article" date="2015" name="Microbiome">
        <title>Genomic resolution of linkages in carbon, nitrogen, and sulfur cycling among widespread estuary sediment bacteria.</title>
        <authorList>
            <person name="Baker B.J."/>
            <person name="Lazar C.S."/>
            <person name="Teske A.P."/>
            <person name="Dick G.J."/>
        </authorList>
    </citation>
    <scope>NUCLEOTIDE SEQUENCE [LARGE SCALE GENOMIC DNA]</scope>
    <source>
        <strain evidence="9">DG_54_3</strain>
    </source>
</reference>
<feature type="transmembrane region" description="Helical" evidence="6">
    <location>
        <begin position="281"/>
        <end position="301"/>
    </location>
</feature>
<dbReference type="PANTHER" id="PTHR30572:SF18">
    <property type="entry name" value="ABC-TYPE MACROLIDE FAMILY EXPORT SYSTEM PERMEASE COMPONENT 2"/>
    <property type="match status" value="1"/>
</dbReference>
<evidence type="ECO:0000256" key="3">
    <source>
        <dbReference type="ARBA" id="ARBA00022692"/>
    </source>
</evidence>
<evidence type="ECO:0000259" key="7">
    <source>
        <dbReference type="Pfam" id="PF02687"/>
    </source>
</evidence>
<feature type="domain" description="ABC3 transporter permease C-terminal" evidence="7">
    <location>
        <begin position="287"/>
        <end position="399"/>
    </location>
</feature>
<feature type="transmembrane region" description="Helical" evidence="6">
    <location>
        <begin position="375"/>
        <end position="402"/>
    </location>
</feature>
<keyword evidence="5 6" id="KW-0472">Membrane</keyword>
<accession>A0A0S7XVA7</accession>
<comment type="subcellular location">
    <subcellularLocation>
        <location evidence="1">Cell membrane</location>
        <topology evidence="1">Multi-pass membrane protein</topology>
    </subcellularLocation>
</comment>
<feature type="transmembrane region" description="Helical" evidence="6">
    <location>
        <begin position="332"/>
        <end position="355"/>
    </location>
</feature>
<feature type="domain" description="ABC3 transporter permease C-terminal" evidence="7">
    <location>
        <begin position="676"/>
        <end position="789"/>
    </location>
</feature>
<name>A0A0S7XVA7_UNCSA</name>
<feature type="transmembrane region" description="Helical" evidence="6">
    <location>
        <begin position="759"/>
        <end position="779"/>
    </location>
</feature>
<gene>
    <name evidence="9" type="ORF">AMJ44_08695</name>
</gene>
<evidence type="ECO:0000256" key="4">
    <source>
        <dbReference type="ARBA" id="ARBA00022989"/>
    </source>
</evidence>
<evidence type="ECO:0000256" key="5">
    <source>
        <dbReference type="ARBA" id="ARBA00023136"/>
    </source>
</evidence>
<protein>
    <submittedName>
        <fullName evidence="9">Uncharacterized protein</fullName>
    </submittedName>
</protein>
<evidence type="ECO:0000256" key="2">
    <source>
        <dbReference type="ARBA" id="ARBA00022475"/>
    </source>
</evidence>
<evidence type="ECO:0000259" key="8">
    <source>
        <dbReference type="Pfam" id="PF12704"/>
    </source>
</evidence>
<evidence type="ECO:0000256" key="1">
    <source>
        <dbReference type="ARBA" id="ARBA00004651"/>
    </source>
</evidence>
<keyword evidence="3 6" id="KW-0812">Transmembrane</keyword>
<organism evidence="9 10">
    <name type="scientific">candidate division WOR-1 bacterium DG_54_3</name>
    <dbReference type="NCBI Taxonomy" id="1703775"/>
    <lineage>
        <taxon>Bacteria</taxon>
        <taxon>Bacillati</taxon>
        <taxon>Saganbacteria</taxon>
    </lineage>
</organism>